<gene>
    <name evidence="2" type="ORF">CLV91_2329</name>
</gene>
<feature type="signal peptide" evidence="1">
    <location>
        <begin position="1"/>
        <end position="26"/>
    </location>
</feature>
<evidence type="ECO:0000256" key="1">
    <source>
        <dbReference type="SAM" id="SignalP"/>
    </source>
</evidence>
<dbReference type="EMBL" id="RBIQ01000009">
    <property type="protein sequence ID" value="RKR12204.1"/>
    <property type="molecule type" value="Genomic_DNA"/>
</dbReference>
<dbReference type="InterPro" id="IPR043751">
    <property type="entry name" value="DUF5696"/>
</dbReference>
<sequence length="695" mass="78496">MRVSKVVNFLCILLCFLFCCSCTVDKKQVGVSKKEVSVIVLENSLIKVSVNDHTGCFNVLEKTTGQTWNSDPWENAAGLLTVQNSKGKKEDLNLSSSKEVNVVKKNDSIILITFKSPAFLDETFAEGVVVGSELRLNAKTSRLDIEVVNHENGNYKVSDLRYPARQFSLKTDIDKGAAVIPQKQGVICPSYIFPMNGGRFCKWDDATYNGKSFGALELFNNGTGLTMPWWGTYNEKSAVVGIVDVSARPSMLYNINNNGQYLFNSKGKMSTYERVVFLDPIWKLDKEEGKMQISYYFIPNGNYVDMAKIYKKEAIKRGYFVTLKDKAKRDPNVNKLPGSIYMGVYGGYPHYVNMPGMAFNFDELKEMIRVTHDELKVDNAFFHAWGTFSNFVPNNWPINEDLGGVSKLKAAVDLTKKYGYLYSSYHAYSPMLENDPDFTTDVMELDKDGKLLRTGSRWARVDPKFQLDYAKKSIEKEIAALGLEADITDISFGRYPETGNEGRLALAKYIDSLNVVNGTEHGQEQWIPYFDMFEGMTYLEDRPLSQISHQAPLFNLVYHEAIANFGKIQDPDNEVTANGDFRIKALQSMLYGRGITIFFAPYEFDGMRPLIKMANELVSPVHRETFFSELKRHEYLSADFKVQRSRFSTGTEVLVNLGPVSQKIENGTVIPGYGFKITMSNGAVRKGNFEVSLKF</sequence>
<proteinExistence type="predicted"/>
<evidence type="ECO:0000313" key="3">
    <source>
        <dbReference type="Proteomes" id="UP000269412"/>
    </source>
</evidence>
<keyword evidence="2" id="KW-0378">Hydrolase</keyword>
<dbReference type="AlphaFoldDB" id="A0A495E5I4"/>
<dbReference type="Pfam" id="PF18952">
    <property type="entry name" value="DUF5696"/>
    <property type="match status" value="1"/>
</dbReference>
<dbReference type="GO" id="GO:0016787">
    <property type="term" value="F:hydrolase activity"/>
    <property type="evidence" value="ECO:0007669"/>
    <property type="project" value="UniProtKB-KW"/>
</dbReference>
<accession>A0A495E5I4</accession>
<dbReference type="Gene3D" id="3.20.20.80">
    <property type="entry name" value="Glycosidases"/>
    <property type="match status" value="1"/>
</dbReference>
<protein>
    <submittedName>
        <fullName evidence="2">Glycosyl hydrolase family 38</fullName>
    </submittedName>
</protein>
<feature type="chain" id="PRO_5019791037" evidence="1">
    <location>
        <begin position="27"/>
        <end position="695"/>
    </location>
</feature>
<dbReference type="RefSeq" id="WP_121068061.1">
    <property type="nucleotide sequence ID" value="NZ_RBIQ01000009.1"/>
</dbReference>
<evidence type="ECO:0000313" key="2">
    <source>
        <dbReference type="EMBL" id="RKR12204.1"/>
    </source>
</evidence>
<reference evidence="2 3" key="1">
    <citation type="submission" date="2018-10" db="EMBL/GenBank/DDBJ databases">
        <title>Genomic Encyclopedia of Archaeal and Bacterial Type Strains, Phase II (KMG-II): from individual species to whole genera.</title>
        <authorList>
            <person name="Goeker M."/>
        </authorList>
    </citation>
    <scope>NUCLEOTIDE SEQUENCE [LARGE SCALE GENOMIC DNA]</scope>
    <source>
        <strain evidence="2 3">DSM 25230</strain>
    </source>
</reference>
<keyword evidence="1" id="KW-0732">Signal</keyword>
<dbReference type="Proteomes" id="UP000269412">
    <property type="component" value="Unassembled WGS sequence"/>
</dbReference>
<name>A0A495E5I4_9FLAO</name>
<comment type="caution">
    <text evidence="2">The sequence shown here is derived from an EMBL/GenBank/DDBJ whole genome shotgun (WGS) entry which is preliminary data.</text>
</comment>
<dbReference type="OrthoDB" id="2496946at2"/>
<organism evidence="2 3">
    <name type="scientific">Maribacter vaceletii</name>
    <dbReference type="NCBI Taxonomy" id="1206816"/>
    <lineage>
        <taxon>Bacteria</taxon>
        <taxon>Pseudomonadati</taxon>
        <taxon>Bacteroidota</taxon>
        <taxon>Flavobacteriia</taxon>
        <taxon>Flavobacteriales</taxon>
        <taxon>Flavobacteriaceae</taxon>
        <taxon>Maribacter</taxon>
    </lineage>
</organism>
<keyword evidence="3" id="KW-1185">Reference proteome</keyword>